<evidence type="ECO:0000256" key="8">
    <source>
        <dbReference type="PIRSR" id="PIRSR000077-1"/>
    </source>
</evidence>
<dbReference type="InterPro" id="IPR017937">
    <property type="entry name" value="Thioredoxin_CS"/>
</dbReference>
<feature type="site" description="Contributes to redox potential value" evidence="8">
    <location>
        <position position="34"/>
    </location>
</feature>
<feature type="site" description="Contributes to redox potential value" evidence="8">
    <location>
        <position position="33"/>
    </location>
</feature>
<dbReference type="PANTHER" id="PTHR45663:SF11">
    <property type="entry name" value="GEO12009P1"/>
    <property type="match status" value="1"/>
</dbReference>
<comment type="similarity">
    <text evidence="1 7">Belongs to the thioredoxin family.</text>
</comment>
<dbReference type="Pfam" id="PF00085">
    <property type="entry name" value="Thioredoxin"/>
    <property type="match status" value="1"/>
</dbReference>
<dbReference type="PANTHER" id="PTHR45663">
    <property type="entry name" value="GEO12009P1"/>
    <property type="match status" value="1"/>
</dbReference>
<evidence type="ECO:0000256" key="2">
    <source>
        <dbReference type="ARBA" id="ARBA00022448"/>
    </source>
</evidence>
<evidence type="ECO:0000313" key="11">
    <source>
        <dbReference type="EMBL" id="CUS04124.2"/>
    </source>
</evidence>
<dbReference type="PROSITE" id="PS51352">
    <property type="entry name" value="THIOREDOXIN_2"/>
    <property type="match status" value="1"/>
</dbReference>
<proteinExistence type="inferred from homology"/>
<dbReference type="PRINTS" id="PR00421">
    <property type="entry name" value="THIOREDOXIN"/>
</dbReference>
<evidence type="ECO:0000259" key="10">
    <source>
        <dbReference type="PROSITE" id="PS51352"/>
    </source>
</evidence>
<dbReference type="InterPro" id="IPR036249">
    <property type="entry name" value="Thioredoxin-like_sf"/>
</dbReference>
<keyword evidence="5 9" id="KW-0676">Redox-active center</keyword>
<keyword evidence="2" id="KW-0813">Transport</keyword>
<evidence type="ECO:0000256" key="7">
    <source>
        <dbReference type="PIRNR" id="PIRNR000077"/>
    </source>
</evidence>
<dbReference type="RefSeq" id="WP_095043514.1">
    <property type="nucleotide sequence ID" value="NZ_LN890655.1"/>
</dbReference>
<reference evidence="11" key="1">
    <citation type="submission" date="2016-01" db="EMBL/GenBank/DDBJ databases">
        <authorList>
            <person name="Mcilroy J.S."/>
            <person name="Karst M S."/>
            <person name="Albertsen M."/>
        </authorList>
    </citation>
    <scope>NUCLEOTIDE SEQUENCE</scope>
    <source>
        <strain evidence="11">Cfx-K</strain>
    </source>
</reference>
<gene>
    <name evidence="11" type="primary">trxA</name>
    <name evidence="11" type="ORF">CFX0092_A2246</name>
</gene>
<feature type="active site" description="Nucleophile" evidence="8">
    <location>
        <position position="32"/>
    </location>
</feature>
<dbReference type="EMBL" id="LN890655">
    <property type="protein sequence ID" value="CUS04124.2"/>
    <property type="molecule type" value="Genomic_DNA"/>
</dbReference>
<feature type="site" description="Deprotonates C-terminal active site Cys" evidence="8">
    <location>
        <position position="26"/>
    </location>
</feature>
<feature type="disulfide bond" description="Redox-active" evidence="9">
    <location>
        <begin position="32"/>
        <end position="35"/>
    </location>
</feature>
<dbReference type="InterPro" id="IPR005746">
    <property type="entry name" value="Thioredoxin"/>
</dbReference>
<dbReference type="AlphaFoldDB" id="A0A160T310"/>
<protein>
    <recommendedName>
        <fullName evidence="6 7">Thioredoxin</fullName>
    </recommendedName>
</protein>
<keyword evidence="12" id="KW-1185">Reference proteome</keyword>
<keyword evidence="3" id="KW-0249">Electron transport</keyword>
<evidence type="ECO:0000256" key="5">
    <source>
        <dbReference type="ARBA" id="ARBA00023284"/>
    </source>
</evidence>
<accession>A0A160T310</accession>
<organism evidence="11 12">
    <name type="scientific">Candidatus Promineifilum breve</name>
    <dbReference type="NCBI Taxonomy" id="1806508"/>
    <lineage>
        <taxon>Bacteria</taxon>
        <taxon>Bacillati</taxon>
        <taxon>Chloroflexota</taxon>
        <taxon>Ardenticatenia</taxon>
        <taxon>Candidatus Promineifilales</taxon>
        <taxon>Candidatus Promineifilaceae</taxon>
        <taxon>Candidatus Promineifilum</taxon>
    </lineage>
</organism>
<dbReference type="Proteomes" id="UP000215027">
    <property type="component" value="Chromosome I"/>
</dbReference>
<dbReference type="GO" id="GO:0045454">
    <property type="term" value="P:cell redox homeostasis"/>
    <property type="evidence" value="ECO:0007669"/>
    <property type="project" value="TreeGrafter"/>
</dbReference>
<dbReference type="GO" id="GO:0015035">
    <property type="term" value="F:protein-disulfide reductase activity"/>
    <property type="evidence" value="ECO:0007669"/>
    <property type="project" value="UniProtKB-UniRule"/>
</dbReference>
<evidence type="ECO:0000256" key="1">
    <source>
        <dbReference type="ARBA" id="ARBA00008987"/>
    </source>
</evidence>
<dbReference type="PROSITE" id="PS00194">
    <property type="entry name" value="THIOREDOXIN_1"/>
    <property type="match status" value="1"/>
</dbReference>
<name>A0A160T310_9CHLR</name>
<dbReference type="CDD" id="cd02947">
    <property type="entry name" value="TRX_family"/>
    <property type="match status" value="1"/>
</dbReference>
<evidence type="ECO:0000256" key="4">
    <source>
        <dbReference type="ARBA" id="ARBA00023157"/>
    </source>
</evidence>
<dbReference type="GO" id="GO:0005829">
    <property type="term" value="C:cytosol"/>
    <property type="evidence" value="ECO:0007669"/>
    <property type="project" value="TreeGrafter"/>
</dbReference>
<dbReference type="SUPFAM" id="SSF52833">
    <property type="entry name" value="Thioredoxin-like"/>
    <property type="match status" value="1"/>
</dbReference>
<dbReference type="OrthoDB" id="9790390at2"/>
<keyword evidence="4 9" id="KW-1015">Disulfide bond</keyword>
<feature type="domain" description="Thioredoxin" evidence="10">
    <location>
        <begin position="1"/>
        <end position="108"/>
    </location>
</feature>
<evidence type="ECO:0000256" key="6">
    <source>
        <dbReference type="NCBIfam" id="TIGR01068"/>
    </source>
</evidence>
<dbReference type="InterPro" id="IPR013766">
    <property type="entry name" value="Thioredoxin_domain"/>
</dbReference>
<evidence type="ECO:0000313" key="12">
    <source>
        <dbReference type="Proteomes" id="UP000215027"/>
    </source>
</evidence>
<sequence length="115" mass="12527">MAKPLEVTDATFQKEVLESDVPVLVDFWADWCGPCRFIAPFVKEIAAEQEGVLKVAKVDVDDNPAVPGRYAIVGIPTLMLFKGGQVVERIVGAQPKERILAQVLPHLEKSAKATA</sequence>
<dbReference type="PIRSF" id="PIRSF000077">
    <property type="entry name" value="Thioredoxin"/>
    <property type="match status" value="1"/>
</dbReference>
<dbReference type="KEGG" id="pbf:CFX0092_A2246"/>
<evidence type="ECO:0000256" key="9">
    <source>
        <dbReference type="PIRSR" id="PIRSR000077-4"/>
    </source>
</evidence>
<dbReference type="FunFam" id="3.40.30.10:FF:000001">
    <property type="entry name" value="Thioredoxin"/>
    <property type="match status" value="1"/>
</dbReference>
<dbReference type="NCBIfam" id="TIGR01068">
    <property type="entry name" value="thioredoxin"/>
    <property type="match status" value="1"/>
</dbReference>
<evidence type="ECO:0000256" key="3">
    <source>
        <dbReference type="ARBA" id="ARBA00022982"/>
    </source>
</evidence>
<dbReference type="Gene3D" id="3.40.30.10">
    <property type="entry name" value="Glutaredoxin"/>
    <property type="match status" value="1"/>
</dbReference>
<feature type="active site" description="Nucleophile" evidence="8">
    <location>
        <position position="35"/>
    </location>
</feature>